<dbReference type="InterPro" id="IPR036249">
    <property type="entry name" value="Thioredoxin-like_sf"/>
</dbReference>
<dbReference type="RefSeq" id="WP_095696689.1">
    <property type="nucleotide sequence ID" value="NZ_CP016778.1"/>
</dbReference>
<dbReference type="PROSITE" id="PS00194">
    <property type="entry name" value="THIOREDOXIN_1"/>
    <property type="match status" value="1"/>
</dbReference>
<dbReference type="Proteomes" id="UP000217194">
    <property type="component" value="Chromosome"/>
</dbReference>
<keyword evidence="2" id="KW-0413">Isomerase</keyword>
<dbReference type="InterPro" id="IPR013766">
    <property type="entry name" value="Thioredoxin_domain"/>
</dbReference>
<dbReference type="PANTHER" id="PTHR43601">
    <property type="entry name" value="THIOREDOXIN, MITOCHONDRIAL"/>
    <property type="match status" value="1"/>
</dbReference>
<dbReference type="SUPFAM" id="SSF52833">
    <property type="entry name" value="Thioredoxin-like"/>
    <property type="match status" value="1"/>
</dbReference>
<evidence type="ECO:0000259" key="1">
    <source>
        <dbReference type="PROSITE" id="PS51352"/>
    </source>
</evidence>
<reference evidence="2 3" key="1">
    <citation type="submission" date="2016-07" db="EMBL/GenBank/DDBJ databases">
        <title>High microdiversification within the ubiquitous acI lineage of Actinobacteria.</title>
        <authorList>
            <person name="Neuenschwander S.M."/>
            <person name="Salcher M."/>
            <person name="Ghai R."/>
            <person name="Pernthaler J."/>
        </authorList>
    </citation>
    <scope>NUCLEOTIDE SEQUENCE [LARGE SCALE GENOMIC DNA]</scope>
    <source>
        <strain evidence="2">MMS-IIB-76</strain>
    </source>
</reference>
<dbReference type="GO" id="GO:0045454">
    <property type="term" value="P:cell redox homeostasis"/>
    <property type="evidence" value="ECO:0007669"/>
    <property type="project" value="TreeGrafter"/>
</dbReference>
<name>A0AAC9YWZ0_9ACTN</name>
<proteinExistence type="predicted"/>
<dbReference type="AlphaFoldDB" id="A0AAC9YWZ0"/>
<dbReference type="PROSITE" id="PS51352">
    <property type="entry name" value="THIOREDOXIN_2"/>
    <property type="match status" value="1"/>
</dbReference>
<protein>
    <submittedName>
        <fullName evidence="2">Thiol-disulfide isomerase</fullName>
    </submittedName>
</protein>
<dbReference type="InterPro" id="IPR017937">
    <property type="entry name" value="Thioredoxin_CS"/>
</dbReference>
<evidence type="ECO:0000313" key="2">
    <source>
        <dbReference type="EMBL" id="ASY22070.1"/>
    </source>
</evidence>
<dbReference type="CDD" id="cd02947">
    <property type="entry name" value="TRX_family"/>
    <property type="match status" value="1"/>
</dbReference>
<feature type="domain" description="Thioredoxin" evidence="1">
    <location>
        <begin position="28"/>
        <end position="137"/>
    </location>
</feature>
<organism evidence="2 3">
    <name type="scientific">Candidatus Planktophila versatilis</name>
    <dbReference type="NCBI Taxonomy" id="1884905"/>
    <lineage>
        <taxon>Bacteria</taxon>
        <taxon>Bacillati</taxon>
        <taxon>Actinomycetota</taxon>
        <taxon>Actinomycetes</taxon>
        <taxon>Candidatus Nanopelagicales</taxon>
        <taxon>Candidatus Nanopelagicaceae</taxon>
        <taxon>Candidatus Planktophila</taxon>
    </lineage>
</organism>
<dbReference type="Gene3D" id="3.40.30.10">
    <property type="entry name" value="Glutaredoxin"/>
    <property type="match status" value="1"/>
</dbReference>
<dbReference type="GO" id="GO:0016853">
    <property type="term" value="F:isomerase activity"/>
    <property type="evidence" value="ECO:0007669"/>
    <property type="project" value="UniProtKB-KW"/>
</dbReference>
<accession>A0AAC9YWZ0</accession>
<evidence type="ECO:0000313" key="3">
    <source>
        <dbReference type="Proteomes" id="UP000217194"/>
    </source>
</evidence>
<dbReference type="EMBL" id="CP016778">
    <property type="protein sequence ID" value="ASY22070.1"/>
    <property type="molecule type" value="Genomic_DNA"/>
</dbReference>
<sequence length="137" mass="14830">MKTYLPLAIVIALSTAYGFWWKANQGAIRTKKAVPGHRLNAQILGEALGARATMVQFSSAFCTPCRATHSLLAQMVESMSDVKHIQVDAESHLELVRELDIRSTPTTLFINSQGIEVGRAAGTPKREQVLVALAAIG</sequence>
<dbReference type="Pfam" id="PF00085">
    <property type="entry name" value="Thioredoxin"/>
    <property type="match status" value="1"/>
</dbReference>
<dbReference type="PANTHER" id="PTHR43601:SF3">
    <property type="entry name" value="THIOREDOXIN, MITOCHONDRIAL"/>
    <property type="match status" value="1"/>
</dbReference>
<gene>
    <name evidence="2" type="ORF">A1sIIB76_00305</name>
</gene>